<reference evidence="2 3" key="1">
    <citation type="submission" date="2016-06" db="EMBL/GenBank/DDBJ databases">
        <title>Comparative genomics of the ectomycorrhizal sister species Rhizopogon vinicolor and Rhizopogon vesiculosus (Basidiomycota: Boletales) reveals a divergence of the mating type B locus.</title>
        <authorList>
            <consortium name="DOE Joint Genome Institute"/>
            <person name="Mujic A.B."/>
            <person name="Kuo A."/>
            <person name="Tritt A."/>
            <person name="Lipzen A."/>
            <person name="Chen C."/>
            <person name="Johnson J."/>
            <person name="Sharma A."/>
            <person name="Barry K."/>
            <person name="Grigoriev I.V."/>
            <person name="Spatafora J.W."/>
        </authorList>
    </citation>
    <scope>NUCLEOTIDE SEQUENCE [LARGE SCALE GENOMIC DNA]</scope>
    <source>
        <strain evidence="2 3">AM-OR11-026</strain>
    </source>
</reference>
<dbReference type="SUPFAM" id="SSF81901">
    <property type="entry name" value="HCP-like"/>
    <property type="match status" value="1"/>
</dbReference>
<dbReference type="InterPro" id="IPR024983">
    <property type="entry name" value="CHAT_dom"/>
</dbReference>
<organism evidence="2 3">
    <name type="scientific">Rhizopogon vinicolor AM-OR11-026</name>
    <dbReference type="NCBI Taxonomy" id="1314800"/>
    <lineage>
        <taxon>Eukaryota</taxon>
        <taxon>Fungi</taxon>
        <taxon>Dikarya</taxon>
        <taxon>Basidiomycota</taxon>
        <taxon>Agaricomycotina</taxon>
        <taxon>Agaricomycetes</taxon>
        <taxon>Agaricomycetidae</taxon>
        <taxon>Boletales</taxon>
        <taxon>Suillineae</taxon>
        <taxon>Rhizopogonaceae</taxon>
        <taxon>Rhizopogon</taxon>
    </lineage>
</organism>
<dbReference type="Proteomes" id="UP000092154">
    <property type="component" value="Unassembled WGS sequence"/>
</dbReference>
<gene>
    <name evidence="2" type="ORF">K503DRAFT_858860</name>
</gene>
<sequence>MTDTVERSRVIMPECPPARYSELLITKHANNLPVGFEHQDALSDLDKAVGLHRAAVALHPPGHSAQSSSLNNLATSLQDRFKQQGVLSDLDEAIDLHRAVLALLPFGHSDQSISLNNLAVGLQTRFEQRGVPSDLNEAIDIHRATLALCPPGHSMLSTSLNNLASSLGTRFKQQGVLSDLSEAIDLHRAALALFLDLSNKRGVMSDLEETINLHGTALALCPSGHSNRYMSLNNLANSLRARFRQQGILSDLDQAIDLYQAALLLCPPGHFARSSSLTNLASSLEDRFEQQGVTSDLDEAIDLHQAALALCPPGYSEQSMYLNNLATSLQARFEQQGVLSDLDKVIDLYQSALALCPPGHSDRSMSLSHLAGSLGARFEQRGVLSDLDEAIDLHRAALLLCPLGHSDHSLSLNNLAVSLQDRFEQQDNLATSLQERFEQRGVLSDLDEAIDLHQAALALCPPDHYTRSSLLNNFAISLQERFKQQGVLSDLDEAIDLHRAALALHLPGHSDRSLSLNNLAVSLRKRFEQRGVLGLSDLDEAIELHQAALVLCPPDHSTRSSSLNNLAISLQDRFGQQGVLSDLNEAIDLHRAVLALMVACFWKVTSSLAVDAFSCSIRHGALTTAVELVEQGRAVFWTQLARFHTPLDEISTSGDIGKALATEFKEVSIRLRNMLEVSSEDQISQINQLTTQRDNVISRIRMLPGFSRFLLHPLFSDLQKAAEDGPVIIMNASKYSCNALIILSAQDPVHISLDIARAEVSDLSDEFQSLTEGAGCWDNQLGVHQIIGILRELWERIVGPIVKVLRDIIPHGSRIWWCPTAEFTLLPLHAAGPYAEKSRNLSHFYISSYTPTLAALIRARQQVPRDDSIPHFVTVGQGSPGNCEQLLHVAAELADVARRVGRIFPFTSLVDSDATAQRALDAFSQHQWVHLACHGMPNRQKLFDSSFAMRDGPLKISDIMQPHLQNPDFAFLSACHTTVGHASSPDEAIHLAAAMQFSGFRSVIGSMWSVDDEVVGQVVSAFYDNMVDGSGRLDCKRAVVALHEAMKKLRKKIPFEQQIITQLHTAAAMWNIIWHYSGVSEDTSQNMERLVDGPSNGMMPNRAVHTVFDMLKVYLERTERENEYVVKESRLWVHPRELLSKTITFRNHAAPTQDLPLPKPRSIALHAGISRILHMGGAA</sequence>
<dbReference type="EMBL" id="KV448541">
    <property type="protein sequence ID" value="OAX35022.1"/>
    <property type="molecule type" value="Genomic_DNA"/>
</dbReference>
<dbReference type="Pfam" id="PF12770">
    <property type="entry name" value="CHAT"/>
    <property type="match status" value="1"/>
</dbReference>
<dbReference type="OrthoDB" id="9991317at2759"/>
<dbReference type="InParanoid" id="A0A1B7MQX8"/>
<dbReference type="InterPro" id="IPR011990">
    <property type="entry name" value="TPR-like_helical_dom_sf"/>
</dbReference>
<dbReference type="Gene3D" id="1.25.40.10">
    <property type="entry name" value="Tetratricopeptide repeat domain"/>
    <property type="match status" value="3"/>
</dbReference>
<accession>A0A1B7MQX8</accession>
<name>A0A1B7MQX8_9AGAM</name>
<evidence type="ECO:0000313" key="3">
    <source>
        <dbReference type="Proteomes" id="UP000092154"/>
    </source>
</evidence>
<dbReference type="PANTHER" id="PTHR19959">
    <property type="entry name" value="KINESIN LIGHT CHAIN"/>
    <property type="match status" value="1"/>
</dbReference>
<feature type="domain" description="CHAT" evidence="1">
    <location>
        <begin position="790"/>
        <end position="1052"/>
    </location>
</feature>
<dbReference type="AlphaFoldDB" id="A0A1B7MQX8"/>
<dbReference type="Pfam" id="PF13374">
    <property type="entry name" value="TPR_10"/>
    <property type="match status" value="2"/>
</dbReference>
<evidence type="ECO:0000259" key="1">
    <source>
        <dbReference type="Pfam" id="PF12770"/>
    </source>
</evidence>
<proteinExistence type="predicted"/>
<dbReference type="STRING" id="1314800.A0A1B7MQX8"/>
<keyword evidence="3" id="KW-1185">Reference proteome</keyword>
<dbReference type="PANTHER" id="PTHR19959:SF119">
    <property type="entry name" value="FUNGAL LIPASE-LIKE DOMAIN-CONTAINING PROTEIN"/>
    <property type="match status" value="1"/>
</dbReference>
<protein>
    <recommendedName>
        <fullName evidence="1">CHAT domain-containing protein</fullName>
    </recommendedName>
</protein>
<dbReference type="SUPFAM" id="SSF48452">
    <property type="entry name" value="TPR-like"/>
    <property type="match status" value="1"/>
</dbReference>
<evidence type="ECO:0000313" key="2">
    <source>
        <dbReference type="EMBL" id="OAX35022.1"/>
    </source>
</evidence>